<comment type="subcellular location">
    <subcellularLocation>
        <location evidence="1">Secreted</location>
    </subcellularLocation>
</comment>
<dbReference type="AlphaFoldDB" id="A0AA37JH45"/>
<evidence type="ECO:0000259" key="4">
    <source>
        <dbReference type="Pfam" id="PF24517"/>
    </source>
</evidence>
<feature type="domain" description="Carbohydrate-binding module family 96" evidence="4">
    <location>
        <begin position="4"/>
        <end position="170"/>
    </location>
</feature>
<evidence type="ECO:0000256" key="3">
    <source>
        <dbReference type="ARBA" id="ARBA00022729"/>
    </source>
</evidence>
<dbReference type="GO" id="GO:0005576">
    <property type="term" value="C:extracellular region"/>
    <property type="evidence" value="ECO:0007669"/>
    <property type="project" value="UniProtKB-SubCell"/>
</dbReference>
<comment type="caution">
    <text evidence="5">The sequence shown here is derived from an EMBL/GenBank/DDBJ whole genome shotgun (WGS) entry which is preliminary data.</text>
</comment>
<dbReference type="InterPro" id="IPR055372">
    <property type="entry name" value="CBM96"/>
</dbReference>
<keyword evidence="2" id="KW-0964">Secreted</keyword>
<proteinExistence type="predicted"/>
<dbReference type="Pfam" id="PF24517">
    <property type="entry name" value="CBM96"/>
    <property type="match status" value="1"/>
</dbReference>
<protein>
    <recommendedName>
        <fullName evidence="4">Carbohydrate-binding module family 96 domain-containing protein</fullName>
    </recommendedName>
</protein>
<dbReference type="NCBIfam" id="NF033679">
    <property type="entry name" value="DNRLRE_dom"/>
    <property type="match status" value="1"/>
</dbReference>
<keyword evidence="3" id="KW-0732">Signal</keyword>
<dbReference type="RefSeq" id="WP_195522069.1">
    <property type="nucleotide sequence ID" value="NZ_BQNJ01000001.1"/>
</dbReference>
<organism evidence="5 6">
    <name type="scientific">Hungatella hathewayi</name>
    <dbReference type="NCBI Taxonomy" id="154046"/>
    <lineage>
        <taxon>Bacteria</taxon>
        <taxon>Bacillati</taxon>
        <taxon>Bacillota</taxon>
        <taxon>Clostridia</taxon>
        <taxon>Lachnospirales</taxon>
        <taxon>Lachnospiraceae</taxon>
        <taxon>Hungatella</taxon>
    </lineage>
</organism>
<dbReference type="EMBL" id="BQNJ01000001">
    <property type="protein sequence ID" value="GKG99112.1"/>
    <property type="molecule type" value="Genomic_DNA"/>
</dbReference>
<gene>
    <name evidence="5" type="ORF">CE91St55_10940</name>
</gene>
<evidence type="ECO:0000313" key="5">
    <source>
        <dbReference type="EMBL" id="GKG99112.1"/>
    </source>
</evidence>
<sequence length="579" mass="64910">MAEQTIQCTGDTFISRYSGSDNNYGSAELAMWREISASAFMGIFVQFNFPAFDNKEIVSAVIRLHNKIKVKNSIIGCAQYNIPDISNLTGNLFYNKYLDSDIAWSPTEYETKATVEDNNEWIEWDVTSIVKNNVGKNNVVLAVYSIDDRVVPNLSWKFTSKEGGKAPYINVVYNNAVPSLPTILYPNGDVIEKSGSITFQWKYNSLYDTGQAKFEFGWRKQGEAAWTTVTQNTSEQSYTMETAAISIGIVEWRVQTYNAINAASGYAYGTFELTGRPASPIITGMKNDSITEITWKCNESENAVYTLQIIKDGKIIHDSGERAGGLSDSYVPDMMLENGQYVVKMRIGSAYGIWSDESAQVFSITASVPARPSITVSALDAGVKITTDSTAGTKFVYRSEEGGMYSPIGRFTGSEYEDYTVKPDRLYHYIVRAYSGGYSDSGEADITVRYKGARLAEMKNLAESVRIIKSTSDWHIETQQKKSNESELISYEGRPYKVKESGIHKESTLSTSFFLPNREAETMKQIHSLNGIYLFRSRDECFCCEITEFSFKNDLFDRGKTFDLSLSRIGYDLGVRFGD</sequence>
<evidence type="ECO:0000256" key="1">
    <source>
        <dbReference type="ARBA" id="ARBA00004613"/>
    </source>
</evidence>
<evidence type="ECO:0000256" key="2">
    <source>
        <dbReference type="ARBA" id="ARBA00022525"/>
    </source>
</evidence>
<name>A0AA37JH45_9FIRM</name>
<accession>A0AA37JH45</accession>
<dbReference type="Proteomes" id="UP001055091">
    <property type="component" value="Unassembled WGS sequence"/>
</dbReference>
<evidence type="ECO:0000313" key="6">
    <source>
        <dbReference type="Proteomes" id="UP001055091"/>
    </source>
</evidence>
<reference evidence="5" key="1">
    <citation type="submission" date="2022-01" db="EMBL/GenBank/DDBJ databases">
        <title>Novel bile acid biosynthetic pathways are enriched in the microbiome of centenarians.</title>
        <authorList>
            <person name="Sato Y."/>
            <person name="Atarashi K."/>
            <person name="Plichta R.D."/>
            <person name="Arai Y."/>
            <person name="Sasajima S."/>
            <person name="Kearney M.S."/>
            <person name="Suda W."/>
            <person name="Takeshita K."/>
            <person name="Sasaki T."/>
            <person name="Okamoto S."/>
            <person name="Skelly N.A."/>
            <person name="Okamura Y."/>
            <person name="Vlamakis H."/>
            <person name="Li Y."/>
            <person name="Tanoue T."/>
            <person name="Takei H."/>
            <person name="Nittono H."/>
            <person name="Narushima S."/>
            <person name="Irie J."/>
            <person name="Itoh H."/>
            <person name="Moriya K."/>
            <person name="Sugiura Y."/>
            <person name="Suematsu M."/>
            <person name="Moritoki N."/>
            <person name="Shibata S."/>
            <person name="Littman R.D."/>
            <person name="Fischbach A.M."/>
            <person name="Uwamino Y."/>
            <person name="Inoue T."/>
            <person name="Honda A."/>
            <person name="Hattori M."/>
            <person name="Murai T."/>
            <person name="Xavier J.R."/>
            <person name="Hirose N."/>
            <person name="Honda K."/>
        </authorList>
    </citation>
    <scope>NUCLEOTIDE SEQUENCE</scope>
    <source>
        <strain evidence="5">CE91-St55</strain>
    </source>
</reference>